<dbReference type="EMBL" id="CM042053">
    <property type="protein sequence ID" value="KAI3715158.1"/>
    <property type="molecule type" value="Genomic_DNA"/>
</dbReference>
<dbReference type="Proteomes" id="UP001055879">
    <property type="component" value="Linkage Group LG07"/>
</dbReference>
<proteinExistence type="predicted"/>
<reference evidence="1 2" key="2">
    <citation type="journal article" date="2022" name="Mol. Ecol. Resour.">
        <title>The genomes of chicory, endive, great burdock and yacon provide insights into Asteraceae paleo-polyploidization history and plant inulin production.</title>
        <authorList>
            <person name="Fan W."/>
            <person name="Wang S."/>
            <person name="Wang H."/>
            <person name="Wang A."/>
            <person name="Jiang F."/>
            <person name="Liu H."/>
            <person name="Zhao H."/>
            <person name="Xu D."/>
            <person name="Zhang Y."/>
        </authorList>
    </citation>
    <scope>NUCLEOTIDE SEQUENCE [LARGE SCALE GENOMIC DNA]</scope>
    <source>
        <strain evidence="2">cv. Niubang</strain>
    </source>
</reference>
<name>A0ACB9B0M0_ARCLA</name>
<keyword evidence="2" id="KW-1185">Reference proteome</keyword>
<protein>
    <submittedName>
        <fullName evidence="1">Uncharacterized protein</fullName>
    </submittedName>
</protein>
<sequence>MGRRGAMRPRVFKVCGARLNVSDNLVVFFYSLFCTHRPLCFNVMNKLVLVIYKFYVILNPIMHALLSYLYMFEKIITI</sequence>
<evidence type="ECO:0000313" key="2">
    <source>
        <dbReference type="Proteomes" id="UP001055879"/>
    </source>
</evidence>
<organism evidence="1 2">
    <name type="scientific">Arctium lappa</name>
    <name type="common">Greater burdock</name>
    <name type="synonym">Lappa major</name>
    <dbReference type="NCBI Taxonomy" id="4217"/>
    <lineage>
        <taxon>Eukaryota</taxon>
        <taxon>Viridiplantae</taxon>
        <taxon>Streptophyta</taxon>
        <taxon>Embryophyta</taxon>
        <taxon>Tracheophyta</taxon>
        <taxon>Spermatophyta</taxon>
        <taxon>Magnoliopsida</taxon>
        <taxon>eudicotyledons</taxon>
        <taxon>Gunneridae</taxon>
        <taxon>Pentapetalae</taxon>
        <taxon>asterids</taxon>
        <taxon>campanulids</taxon>
        <taxon>Asterales</taxon>
        <taxon>Asteraceae</taxon>
        <taxon>Carduoideae</taxon>
        <taxon>Cardueae</taxon>
        <taxon>Arctiinae</taxon>
        <taxon>Arctium</taxon>
    </lineage>
</organism>
<reference evidence="2" key="1">
    <citation type="journal article" date="2022" name="Mol. Ecol. Resour.">
        <title>The genomes of chicory, endive, great burdock and yacon provide insights into Asteraceae palaeo-polyploidization history and plant inulin production.</title>
        <authorList>
            <person name="Fan W."/>
            <person name="Wang S."/>
            <person name="Wang H."/>
            <person name="Wang A."/>
            <person name="Jiang F."/>
            <person name="Liu H."/>
            <person name="Zhao H."/>
            <person name="Xu D."/>
            <person name="Zhang Y."/>
        </authorList>
    </citation>
    <scope>NUCLEOTIDE SEQUENCE [LARGE SCALE GENOMIC DNA]</scope>
    <source>
        <strain evidence="2">cv. Niubang</strain>
    </source>
</reference>
<accession>A0ACB9B0M0</accession>
<evidence type="ECO:0000313" key="1">
    <source>
        <dbReference type="EMBL" id="KAI3715158.1"/>
    </source>
</evidence>
<comment type="caution">
    <text evidence="1">The sequence shown here is derived from an EMBL/GenBank/DDBJ whole genome shotgun (WGS) entry which is preliminary data.</text>
</comment>
<gene>
    <name evidence="1" type="ORF">L6452_22128</name>
</gene>